<protein>
    <submittedName>
        <fullName evidence="3">YesN/AraC family two-component response regulator</fullName>
    </submittedName>
</protein>
<dbReference type="PANTHER" id="PTHR43228:SF1">
    <property type="entry name" value="TWO-COMPONENT RESPONSE REGULATOR ARR22"/>
    <property type="match status" value="1"/>
</dbReference>
<dbReference type="GO" id="GO:0000160">
    <property type="term" value="P:phosphorelay signal transduction system"/>
    <property type="evidence" value="ECO:0007669"/>
    <property type="project" value="InterPro"/>
</dbReference>
<reference evidence="3 4" key="1">
    <citation type="submission" date="2020-08" db="EMBL/GenBank/DDBJ databases">
        <title>Genomic Encyclopedia of Type Strains, Phase IV (KMG-IV): sequencing the most valuable type-strain genomes for metagenomic binning, comparative biology and taxonomic classification.</title>
        <authorList>
            <person name="Goeker M."/>
        </authorList>
    </citation>
    <scope>NUCLEOTIDE SEQUENCE [LARGE SCALE GENOMIC DNA]</scope>
    <source>
        <strain evidence="3 4">DSM 22071</strain>
    </source>
</reference>
<dbReference type="Pfam" id="PF00072">
    <property type="entry name" value="Response_reg"/>
    <property type="match status" value="1"/>
</dbReference>
<evidence type="ECO:0000313" key="4">
    <source>
        <dbReference type="Proteomes" id="UP000528322"/>
    </source>
</evidence>
<accession>A0A7W8DG31</accession>
<organism evidence="3 4">
    <name type="scientific">Desulfurispira natronophila</name>
    <dbReference type="NCBI Taxonomy" id="682562"/>
    <lineage>
        <taxon>Bacteria</taxon>
        <taxon>Pseudomonadati</taxon>
        <taxon>Chrysiogenota</taxon>
        <taxon>Chrysiogenia</taxon>
        <taxon>Chrysiogenales</taxon>
        <taxon>Chrysiogenaceae</taxon>
        <taxon>Desulfurispira</taxon>
    </lineage>
</organism>
<dbReference type="InterPro" id="IPR011006">
    <property type="entry name" value="CheY-like_superfamily"/>
</dbReference>
<dbReference type="InterPro" id="IPR052048">
    <property type="entry name" value="ST_Response_Regulator"/>
</dbReference>
<evidence type="ECO:0000313" key="3">
    <source>
        <dbReference type="EMBL" id="MBB5020793.1"/>
    </source>
</evidence>
<dbReference type="SUPFAM" id="SSF52172">
    <property type="entry name" value="CheY-like"/>
    <property type="match status" value="1"/>
</dbReference>
<dbReference type="EMBL" id="JACHID010000001">
    <property type="protein sequence ID" value="MBB5020793.1"/>
    <property type="molecule type" value="Genomic_DNA"/>
</dbReference>
<feature type="modified residue" description="4-aspartylphosphate" evidence="1">
    <location>
        <position position="60"/>
    </location>
</feature>
<name>A0A7W8DG31_9BACT</name>
<dbReference type="InterPro" id="IPR001789">
    <property type="entry name" value="Sig_transdc_resp-reg_receiver"/>
</dbReference>
<dbReference type="RefSeq" id="WP_183728257.1">
    <property type="nucleotide sequence ID" value="NZ_JACHID010000001.1"/>
</dbReference>
<comment type="caution">
    <text evidence="3">The sequence shown here is derived from an EMBL/GenBank/DDBJ whole genome shotgun (WGS) entry which is preliminary data.</text>
</comment>
<gene>
    <name evidence="3" type="ORF">HNR37_000096</name>
</gene>
<dbReference type="PROSITE" id="PS50110">
    <property type="entry name" value="RESPONSE_REGULATORY"/>
    <property type="match status" value="1"/>
</dbReference>
<dbReference type="Proteomes" id="UP000528322">
    <property type="component" value="Unassembled WGS sequence"/>
</dbReference>
<proteinExistence type="predicted"/>
<dbReference type="PANTHER" id="PTHR43228">
    <property type="entry name" value="TWO-COMPONENT RESPONSE REGULATOR"/>
    <property type="match status" value="1"/>
</dbReference>
<dbReference type="SMART" id="SM00448">
    <property type="entry name" value="REC"/>
    <property type="match status" value="1"/>
</dbReference>
<sequence length="123" mass="13890">MSSDNPLKDKTVLVVEDDLMALHNLSRLIGFRCKKVYQAKNGKEGLENCAKYQPDIVVTDLEMPVMSGMQMLETMKDQSPQRPVVVVTAFDDEDHLVPRADAVLVKPLQKNDLFRVLEEVSCK</sequence>
<dbReference type="Gene3D" id="3.40.50.2300">
    <property type="match status" value="1"/>
</dbReference>
<evidence type="ECO:0000259" key="2">
    <source>
        <dbReference type="PROSITE" id="PS50110"/>
    </source>
</evidence>
<keyword evidence="1" id="KW-0597">Phosphoprotein</keyword>
<evidence type="ECO:0000256" key="1">
    <source>
        <dbReference type="PROSITE-ProRule" id="PRU00169"/>
    </source>
</evidence>
<feature type="domain" description="Response regulatory" evidence="2">
    <location>
        <begin position="11"/>
        <end position="121"/>
    </location>
</feature>
<dbReference type="AlphaFoldDB" id="A0A7W8DG31"/>
<keyword evidence="4" id="KW-1185">Reference proteome</keyword>